<proteinExistence type="predicted"/>
<accession>A0AAD1Y9S1</accession>
<dbReference type="AlphaFoldDB" id="A0AAD1Y9S1"/>
<dbReference type="Proteomes" id="UP001295684">
    <property type="component" value="Unassembled WGS sequence"/>
</dbReference>
<dbReference type="EMBL" id="CAMPGE010029826">
    <property type="protein sequence ID" value="CAI2387309.1"/>
    <property type="molecule type" value="Genomic_DNA"/>
</dbReference>
<keyword evidence="2" id="KW-1133">Transmembrane helix</keyword>
<evidence type="ECO:0000313" key="4">
    <source>
        <dbReference type="Proteomes" id="UP001295684"/>
    </source>
</evidence>
<name>A0AAD1Y9S1_EUPCR</name>
<feature type="region of interest" description="Disordered" evidence="1">
    <location>
        <begin position="298"/>
        <end position="324"/>
    </location>
</feature>
<organism evidence="3 4">
    <name type="scientific">Euplotes crassus</name>
    <dbReference type="NCBI Taxonomy" id="5936"/>
    <lineage>
        <taxon>Eukaryota</taxon>
        <taxon>Sar</taxon>
        <taxon>Alveolata</taxon>
        <taxon>Ciliophora</taxon>
        <taxon>Intramacronucleata</taxon>
        <taxon>Spirotrichea</taxon>
        <taxon>Hypotrichia</taxon>
        <taxon>Euplotida</taxon>
        <taxon>Euplotidae</taxon>
        <taxon>Moneuplotes</taxon>
    </lineage>
</organism>
<comment type="caution">
    <text evidence="3">The sequence shown here is derived from an EMBL/GenBank/DDBJ whole genome shotgun (WGS) entry which is preliminary data.</text>
</comment>
<keyword evidence="2" id="KW-0812">Transmembrane</keyword>
<evidence type="ECO:0000256" key="1">
    <source>
        <dbReference type="SAM" id="MobiDB-lite"/>
    </source>
</evidence>
<keyword evidence="4" id="KW-1185">Reference proteome</keyword>
<gene>
    <name evidence="3" type="ORF">ECRASSUSDP1_LOCUS28939</name>
</gene>
<feature type="compositionally biased region" description="Basic and acidic residues" evidence="1">
    <location>
        <begin position="333"/>
        <end position="342"/>
    </location>
</feature>
<evidence type="ECO:0000313" key="3">
    <source>
        <dbReference type="EMBL" id="CAI2387309.1"/>
    </source>
</evidence>
<keyword evidence="2" id="KW-0472">Membrane</keyword>
<reference evidence="3" key="1">
    <citation type="submission" date="2023-07" db="EMBL/GenBank/DDBJ databases">
        <authorList>
            <consortium name="AG Swart"/>
            <person name="Singh M."/>
            <person name="Singh A."/>
            <person name="Seah K."/>
            <person name="Emmerich C."/>
        </authorList>
    </citation>
    <scope>NUCLEOTIDE SEQUENCE</scope>
    <source>
        <strain evidence="3">DP1</strain>
    </source>
</reference>
<feature type="transmembrane region" description="Helical" evidence="2">
    <location>
        <begin position="204"/>
        <end position="226"/>
    </location>
</feature>
<sequence length="352" mass="40554">MEFPRCEYDSCKSEAQFYLKQRKMYVCSFDKDNDQSRQDTVCLTHPDSVVKLIKIIDLCRKELLMSPTIYGYLAPEEEYSGFDLTVKERTNNILSELKDAMRKKLFYKFEPLFQESQQVKEMIMNDRLYIKFCTMKTWKESVSAICGEGTQSLALVEKEISDKYNNLLEKTVSKLMTQKQTNKESYDGLENEFNLYKRKNKMKLFSRMVLLISAMMIYFCAGNIGIKYSGRSLSLQYTGDLLSSEIHDLKSKIHLKDTKINLLLTDLSTLNSTLTSPPITSPPCNSTPTCQPCNLPYIPHPPPSQPNPTNTKETEEANSAFCHKEVMKAKKKQKEFNEECRAKVRPSGQGWA</sequence>
<feature type="region of interest" description="Disordered" evidence="1">
    <location>
        <begin position="333"/>
        <end position="352"/>
    </location>
</feature>
<evidence type="ECO:0000256" key="2">
    <source>
        <dbReference type="SAM" id="Phobius"/>
    </source>
</evidence>
<protein>
    <submittedName>
        <fullName evidence="3">Uncharacterized protein</fullName>
    </submittedName>
</protein>